<feature type="transmembrane region" description="Helical" evidence="7">
    <location>
        <begin position="95"/>
        <end position="116"/>
    </location>
</feature>
<feature type="transmembrane region" description="Helical" evidence="7">
    <location>
        <begin position="128"/>
        <end position="146"/>
    </location>
</feature>
<feature type="transmembrane region" description="Helical" evidence="7">
    <location>
        <begin position="313"/>
        <end position="333"/>
    </location>
</feature>
<dbReference type="Pfam" id="PF13440">
    <property type="entry name" value="Polysacc_synt_3"/>
    <property type="match status" value="1"/>
</dbReference>
<comment type="caution">
    <text evidence="8">The sequence shown here is derived from an EMBL/GenBank/DDBJ whole genome shotgun (WGS) entry which is preliminary data.</text>
</comment>
<evidence type="ECO:0000256" key="2">
    <source>
        <dbReference type="ARBA" id="ARBA00007430"/>
    </source>
</evidence>
<feature type="transmembrane region" description="Helical" evidence="7">
    <location>
        <begin position="158"/>
        <end position="179"/>
    </location>
</feature>
<feature type="transmembrane region" description="Helical" evidence="7">
    <location>
        <begin position="428"/>
        <end position="450"/>
    </location>
</feature>
<dbReference type="Proteomes" id="UP000249725">
    <property type="component" value="Unassembled WGS sequence"/>
</dbReference>
<evidence type="ECO:0000313" key="9">
    <source>
        <dbReference type="Proteomes" id="UP000249725"/>
    </source>
</evidence>
<dbReference type="EMBL" id="QFYR01000006">
    <property type="protein sequence ID" value="RAK50702.1"/>
    <property type="molecule type" value="Genomic_DNA"/>
</dbReference>
<dbReference type="InterPro" id="IPR050833">
    <property type="entry name" value="Poly_Biosynth_Transport"/>
</dbReference>
<name>A0A328A839_9CAUL</name>
<evidence type="ECO:0000256" key="5">
    <source>
        <dbReference type="ARBA" id="ARBA00022989"/>
    </source>
</evidence>
<keyword evidence="5 7" id="KW-1133">Transmembrane helix</keyword>
<evidence type="ECO:0000256" key="4">
    <source>
        <dbReference type="ARBA" id="ARBA00022692"/>
    </source>
</evidence>
<dbReference type="PANTHER" id="PTHR30250">
    <property type="entry name" value="PST FAMILY PREDICTED COLANIC ACID TRANSPORTER"/>
    <property type="match status" value="1"/>
</dbReference>
<evidence type="ECO:0000256" key="7">
    <source>
        <dbReference type="SAM" id="Phobius"/>
    </source>
</evidence>
<evidence type="ECO:0000313" key="8">
    <source>
        <dbReference type="EMBL" id="RAK50702.1"/>
    </source>
</evidence>
<dbReference type="PANTHER" id="PTHR30250:SF10">
    <property type="entry name" value="LIPOPOLYSACCHARIDE BIOSYNTHESIS PROTEIN WZXC"/>
    <property type="match status" value="1"/>
</dbReference>
<feature type="transmembrane region" description="Helical" evidence="7">
    <location>
        <begin position="185"/>
        <end position="202"/>
    </location>
</feature>
<evidence type="ECO:0000256" key="3">
    <source>
        <dbReference type="ARBA" id="ARBA00022475"/>
    </source>
</evidence>
<gene>
    <name evidence="8" type="ORF">DJ018_18295</name>
</gene>
<accession>A0A328A839</accession>
<evidence type="ECO:0008006" key="10">
    <source>
        <dbReference type="Google" id="ProtNLM"/>
    </source>
</evidence>
<dbReference type="AlphaFoldDB" id="A0A328A839"/>
<organism evidence="8 9">
    <name type="scientific">Phenylobacterium deserti</name>
    <dbReference type="NCBI Taxonomy" id="1914756"/>
    <lineage>
        <taxon>Bacteria</taxon>
        <taxon>Pseudomonadati</taxon>
        <taxon>Pseudomonadota</taxon>
        <taxon>Alphaproteobacteria</taxon>
        <taxon>Caulobacterales</taxon>
        <taxon>Caulobacteraceae</taxon>
        <taxon>Phenylobacterium</taxon>
    </lineage>
</organism>
<keyword evidence="4 7" id="KW-0812">Transmembrane</keyword>
<feature type="transmembrane region" description="Helical" evidence="7">
    <location>
        <begin position="25"/>
        <end position="45"/>
    </location>
</feature>
<keyword evidence="3" id="KW-1003">Cell membrane</keyword>
<feature type="transmembrane region" description="Helical" evidence="7">
    <location>
        <begin position="246"/>
        <end position="267"/>
    </location>
</feature>
<dbReference type="RefSeq" id="WP_111516431.1">
    <property type="nucleotide sequence ID" value="NZ_QFYR01000006.1"/>
</dbReference>
<evidence type="ECO:0000256" key="6">
    <source>
        <dbReference type="ARBA" id="ARBA00023136"/>
    </source>
</evidence>
<sequence>MTAAGHSAPGAAAKPARTRAQRTSLGALALSASSALRLTLQFAMLPVLARLVGPTEYGLVALAMPFILLANVVADGGMSYALGRRREASPTLESTVFWLGGAIGLTLALICCAIAYPLSALLDQPRLPGLLIALSPVLLLNSLTPVSNGRIIREGRFAVFAAGDCLSAVVAAATALTAAMNGAGAWSLVAQQLALWITKFVWVTWKGGATIRRDFHFAEAKPLLIFGFSTIGAMLSDFAARNLDTLIIGGVLGATSLGFYSMAYQIIRVPDMLIVGPLYLYIFTAVSRTGSGGRPEAIHELALASVRLSAAGLMPLFVGLALVADLAVSVVLGSKWLGAIPSLQLLGGAGFAIGMCAMMATNLMGRGRAGLQFRLSLLLATTTVLTVAGSARFGLGIVSATLSLGLLSVMTIYAFCLARDLKMPFARLASGFVPAAVGCAAMAGAVLLARRELAQAPPLLELLAMIVLGALAYAGALWLVAGRRLIGDVRAFARAQADKPTQEAAAGAAEIAETSPGLV</sequence>
<feature type="transmembrane region" description="Helical" evidence="7">
    <location>
        <begin position="397"/>
        <end position="416"/>
    </location>
</feature>
<evidence type="ECO:0000256" key="1">
    <source>
        <dbReference type="ARBA" id="ARBA00004651"/>
    </source>
</evidence>
<protein>
    <recommendedName>
        <fullName evidence="10">Lipopolysaccharide biosynthesis protein</fullName>
    </recommendedName>
</protein>
<proteinExistence type="inferred from homology"/>
<feature type="transmembrane region" description="Helical" evidence="7">
    <location>
        <begin position="339"/>
        <end position="361"/>
    </location>
</feature>
<comment type="subcellular location">
    <subcellularLocation>
        <location evidence="1">Cell membrane</location>
        <topology evidence="1">Multi-pass membrane protein</topology>
    </subcellularLocation>
</comment>
<reference evidence="9" key="1">
    <citation type="submission" date="2018-05" db="EMBL/GenBank/DDBJ databases">
        <authorList>
            <person name="Li X."/>
        </authorList>
    </citation>
    <scope>NUCLEOTIDE SEQUENCE [LARGE SCALE GENOMIC DNA]</scope>
    <source>
        <strain evidence="9">YIM 73061</strain>
    </source>
</reference>
<comment type="similarity">
    <text evidence="2">Belongs to the polysaccharide synthase family.</text>
</comment>
<keyword evidence="6 7" id="KW-0472">Membrane</keyword>
<dbReference type="OrthoDB" id="7605542at2"/>
<feature type="transmembrane region" description="Helical" evidence="7">
    <location>
        <begin position="462"/>
        <end position="481"/>
    </location>
</feature>
<dbReference type="GO" id="GO:0005886">
    <property type="term" value="C:plasma membrane"/>
    <property type="evidence" value="ECO:0007669"/>
    <property type="project" value="UniProtKB-SubCell"/>
</dbReference>
<keyword evidence="9" id="KW-1185">Reference proteome</keyword>
<feature type="transmembrane region" description="Helical" evidence="7">
    <location>
        <begin position="57"/>
        <end position="74"/>
    </location>
</feature>